<evidence type="ECO:0008006" key="3">
    <source>
        <dbReference type="Google" id="ProtNLM"/>
    </source>
</evidence>
<dbReference type="PANTHER" id="PTHR39401:SF1">
    <property type="entry name" value="SNOAL-LIKE DOMAIN-CONTAINING PROTEIN"/>
    <property type="match status" value="1"/>
</dbReference>
<dbReference type="STRING" id="2082308.A0A2K1QUI3"/>
<reference evidence="1 2" key="1">
    <citation type="submission" date="2017-06" db="EMBL/GenBank/DDBJ databases">
        <title>Draft genome sequence of a variant of Elsinoe murrayae.</title>
        <authorList>
            <person name="Cheng Q."/>
        </authorList>
    </citation>
    <scope>NUCLEOTIDE SEQUENCE [LARGE SCALE GENOMIC DNA]</scope>
    <source>
        <strain evidence="1 2">CQ-2017a</strain>
    </source>
</reference>
<sequence length="145" mass="15955">MSQYQASWPSGQQHDPAYVSFFENFYKISDTPDAHDEYVNQFTSDATLIMASKKVAGKDDILAMRKAMWEKISGRSHTPESIYPFSSTGADGQEVMLHGTVTYDFKAGGSGGLPWAARAKLVKEGGKVKLGFYQVYLDSAAQKPS</sequence>
<dbReference type="OrthoDB" id="3468019at2759"/>
<dbReference type="SUPFAM" id="SSF54427">
    <property type="entry name" value="NTF2-like"/>
    <property type="match status" value="1"/>
</dbReference>
<accession>A0A2K1QUI3</accession>
<name>A0A2K1QUI3_9PEZI</name>
<evidence type="ECO:0000313" key="1">
    <source>
        <dbReference type="EMBL" id="PNS18702.1"/>
    </source>
</evidence>
<dbReference type="EMBL" id="NKHZ01000039">
    <property type="protein sequence ID" value="PNS18702.1"/>
    <property type="molecule type" value="Genomic_DNA"/>
</dbReference>
<keyword evidence="2" id="KW-1185">Reference proteome</keyword>
<protein>
    <recommendedName>
        <fullName evidence="3">SnoaL-like domain-containing protein</fullName>
    </recommendedName>
</protein>
<comment type="caution">
    <text evidence="1">The sequence shown here is derived from an EMBL/GenBank/DDBJ whole genome shotgun (WGS) entry which is preliminary data.</text>
</comment>
<dbReference type="Gene3D" id="3.10.450.50">
    <property type="match status" value="1"/>
</dbReference>
<dbReference type="InParanoid" id="A0A2K1QUI3"/>
<dbReference type="AlphaFoldDB" id="A0A2K1QUI3"/>
<proteinExistence type="predicted"/>
<dbReference type="Proteomes" id="UP000243797">
    <property type="component" value="Unassembled WGS sequence"/>
</dbReference>
<dbReference type="InterPro" id="IPR032710">
    <property type="entry name" value="NTF2-like_dom_sf"/>
</dbReference>
<gene>
    <name evidence="1" type="ORF">CAC42_5241</name>
</gene>
<dbReference type="PANTHER" id="PTHR39401">
    <property type="entry name" value="SNOAL-LIKE DOMAIN-CONTAINING PROTEIN"/>
    <property type="match status" value="1"/>
</dbReference>
<evidence type="ECO:0000313" key="2">
    <source>
        <dbReference type="Proteomes" id="UP000243797"/>
    </source>
</evidence>
<organism evidence="1 2">
    <name type="scientific">Sphaceloma murrayae</name>
    <dbReference type="NCBI Taxonomy" id="2082308"/>
    <lineage>
        <taxon>Eukaryota</taxon>
        <taxon>Fungi</taxon>
        <taxon>Dikarya</taxon>
        <taxon>Ascomycota</taxon>
        <taxon>Pezizomycotina</taxon>
        <taxon>Dothideomycetes</taxon>
        <taxon>Dothideomycetidae</taxon>
        <taxon>Myriangiales</taxon>
        <taxon>Elsinoaceae</taxon>
        <taxon>Sphaceloma</taxon>
    </lineage>
</organism>